<protein>
    <submittedName>
        <fullName evidence="5">Putative ATPase</fullName>
    </submittedName>
</protein>
<dbReference type="CDD" id="cd19481">
    <property type="entry name" value="RecA-like_protease"/>
    <property type="match status" value="1"/>
</dbReference>
<feature type="compositionally biased region" description="Low complexity" evidence="3">
    <location>
        <begin position="9"/>
        <end position="32"/>
    </location>
</feature>
<dbReference type="Gene3D" id="3.40.50.300">
    <property type="entry name" value="P-loop containing nucleotide triphosphate hydrolases"/>
    <property type="match status" value="1"/>
</dbReference>
<dbReference type="STRING" id="1184609.KILIM_098_00010"/>
<feature type="region of interest" description="Disordered" evidence="3">
    <location>
        <begin position="1"/>
        <end position="114"/>
    </location>
</feature>
<dbReference type="Pfam" id="PF00004">
    <property type="entry name" value="AAA"/>
    <property type="match status" value="1"/>
</dbReference>
<evidence type="ECO:0000313" key="6">
    <source>
        <dbReference type="Proteomes" id="UP000008366"/>
    </source>
</evidence>
<dbReference type="InterPro" id="IPR003593">
    <property type="entry name" value="AAA+_ATPase"/>
</dbReference>
<evidence type="ECO:0000256" key="2">
    <source>
        <dbReference type="ARBA" id="ARBA00022840"/>
    </source>
</evidence>
<dbReference type="InterPro" id="IPR003959">
    <property type="entry name" value="ATPase_AAA_core"/>
</dbReference>
<evidence type="ECO:0000256" key="1">
    <source>
        <dbReference type="ARBA" id="ARBA00022741"/>
    </source>
</evidence>
<feature type="non-terminal residue" evidence="5">
    <location>
        <position position="1"/>
    </location>
</feature>
<gene>
    <name evidence="5" type="ORF">KILIM_098_00010</name>
</gene>
<sequence length="462" mass="47554">GAPTGGRNASGDAPSAPAGPDSGPAGPDSGPDLAPIDALLAMREDQLSATTAARPADQPGTARGAAGLERSEADFVPDIRWAAAGDPKTAAVARVVPGVPGGPAEPGEPGGRSSKARADLLAALSRAAPPPAGSAGPPPRSAGPASAPSIEPPLQPVGSGAPDAPDAPDAATRLAWDVEPVTMTLADVGGMDIAKERLEAAVLAPARHPELRRLYRQSLTGGVLLYGPPGCGKAFLARAVAGELGARFVGVRLREIVEPGSRTDSADLGRIFEAARAQAPVLVLLEEVDVLSRRRDVSEHATRALERIAAELDSDATDAGVYVLATTAAPWDVDPALRQSGRLGRGLLVMPPDQQARETILRQELARVVGTVGGSQDLPLHEVALLSQGYSCTDLEWLTTLAASAAAKSAVPLTQAHLRAMLARVPASTEPWIQEAARIAAAHPADSLYSGLREYLRTSRRH</sequence>
<dbReference type="InterPro" id="IPR050168">
    <property type="entry name" value="AAA_ATPase_domain"/>
</dbReference>
<dbReference type="SMART" id="SM00382">
    <property type="entry name" value="AAA"/>
    <property type="match status" value="1"/>
</dbReference>
<feature type="compositionally biased region" description="Pro residues" evidence="3">
    <location>
        <begin position="128"/>
        <end position="141"/>
    </location>
</feature>
<feature type="compositionally biased region" description="Low complexity" evidence="3">
    <location>
        <begin position="105"/>
        <end position="114"/>
    </location>
</feature>
<feature type="domain" description="AAA+ ATPase" evidence="4">
    <location>
        <begin position="219"/>
        <end position="353"/>
    </location>
</feature>
<dbReference type="PANTHER" id="PTHR23077:SF171">
    <property type="entry name" value="NUCLEAR VALOSIN-CONTAINING PROTEIN-LIKE"/>
    <property type="match status" value="1"/>
</dbReference>
<keyword evidence="2" id="KW-0067">ATP-binding</keyword>
<dbReference type="PANTHER" id="PTHR23077">
    <property type="entry name" value="AAA-FAMILY ATPASE"/>
    <property type="match status" value="1"/>
</dbReference>
<evidence type="ECO:0000259" key="4">
    <source>
        <dbReference type="SMART" id="SM00382"/>
    </source>
</evidence>
<evidence type="ECO:0000256" key="3">
    <source>
        <dbReference type="SAM" id="MobiDB-lite"/>
    </source>
</evidence>
<organism evidence="5 6">
    <name type="scientific">Kineosphaera limosa NBRC 100340</name>
    <dbReference type="NCBI Taxonomy" id="1184609"/>
    <lineage>
        <taxon>Bacteria</taxon>
        <taxon>Bacillati</taxon>
        <taxon>Actinomycetota</taxon>
        <taxon>Actinomycetes</taxon>
        <taxon>Micrococcales</taxon>
        <taxon>Dermatophilaceae</taxon>
        <taxon>Kineosphaera</taxon>
    </lineage>
</organism>
<dbReference type="eggNOG" id="COG0465">
    <property type="taxonomic scope" value="Bacteria"/>
</dbReference>
<dbReference type="GO" id="GO:0005524">
    <property type="term" value="F:ATP binding"/>
    <property type="evidence" value="ECO:0007669"/>
    <property type="project" value="UniProtKB-KW"/>
</dbReference>
<feature type="region of interest" description="Disordered" evidence="3">
    <location>
        <begin position="127"/>
        <end position="169"/>
    </location>
</feature>
<keyword evidence="1" id="KW-0547">Nucleotide-binding</keyword>
<name>K6VPB5_9MICO</name>
<evidence type="ECO:0000313" key="5">
    <source>
        <dbReference type="EMBL" id="GAB98063.1"/>
    </source>
</evidence>
<dbReference type="Proteomes" id="UP000008366">
    <property type="component" value="Unassembled WGS sequence"/>
</dbReference>
<reference evidence="5 6" key="1">
    <citation type="submission" date="2012-08" db="EMBL/GenBank/DDBJ databases">
        <title>Whole genome shotgun sequence of Kineosphaera limosa NBRC 100340.</title>
        <authorList>
            <person name="Yoshida I."/>
            <person name="Isaki S."/>
            <person name="Hosoyama A."/>
            <person name="Tsuchikane K."/>
            <person name="Katsumata H."/>
            <person name="Ando Y."/>
            <person name="Ohji S."/>
            <person name="Hamada M."/>
            <person name="Tamura T."/>
            <person name="Yamazoe A."/>
            <person name="Yamazaki S."/>
            <person name="Fujita N."/>
        </authorList>
    </citation>
    <scope>NUCLEOTIDE SEQUENCE [LARGE SCALE GENOMIC DNA]</scope>
    <source>
        <strain evidence="5 6">NBRC 100340</strain>
    </source>
</reference>
<dbReference type="EMBL" id="BAHD01000098">
    <property type="protein sequence ID" value="GAB98063.1"/>
    <property type="molecule type" value="Genomic_DNA"/>
</dbReference>
<dbReference type="InterPro" id="IPR027417">
    <property type="entry name" value="P-loop_NTPase"/>
</dbReference>
<dbReference type="AlphaFoldDB" id="K6VPB5"/>
<proteinExistence type="predicted"/>
<comment type="caution">
    <text evidence="5">The sequence shown here is derived from an EMBL/GenBank/DDBJ whole genome shotgun (WGS) entry which is preliminary data.</text>
</comment>
<dbReference type="GO" id="GO:0016887">
    <property type="term" value="F:ATP hydrolysis activity"/>
    <property type="evidence" value="ECO:0007669"/>
    <property type="project" value="InterPro"/>
</dbReference>
<keyword evidence="6" id="KW-1185">Reference proteome</keyword>
<dbReference type="Gene3D" id="1.10.8.60">
    <property type="match status" value="1"/>
</dbReference>
<dbReference type="SUPFAM" id="SSF52540">
    <property type="entry name" value="P-loop containing nucleoside triphosphate hydrolases"/>
    <property type="match status" value="1"/>
</dbReference>
<dbReference type="RefSeq" id="WP_006594595.1">
    <property type="nucleotide sequence ID" value="NZ_BAHD01000098.1"/>
</dbReference>
<accession>K6VPB5</accession>